<dbReference type="Gene3D" id="2.30.30.40">
    <property type="entry name" value="SH3 Domains"/>
    <property type="match status" value="1"/>
</dbReference>
<dbReference type="OrthoDB" id="8783038at2759"/>
<evidence type="ECO:0000256" key="2">
    <source>
        <dbReference type="ARBA" id="ARBA00022723"/>
    </source>
</evidence>
<dbReference type="EMBL" id="QPFP01000022">
    <property type="protein sequence ID" value="TEB30594.1"/>
    <property type="molecule type" value="Genomic_DNA"/>
</dbReference>
<dbReference type="InterPro" id="IPR031160">
    <property type="entry name" value="F_BAR_dom"/>
</dbReference>
<keyword evidence="5" id="KW-0175">Coiled coil</keyword>
<evidence type="ECO:0000256" key="6">
    <source>
        <dbReference type="SAM" id="MobiDB-lite"/>
    </source>
</evidence>
<dbReference type="InterPro" id="IPR002219">
    <property type="entry name" value="PKC_DAG/PE"/>
</dbReference>
<dbReference type="InterPro" id="IPR001060">
    <property type="entry name" value="FCH_dom"/>
</dbReference>
<dbReference type="PROSITE" id="PS50002">
    <property type="entry name" value="SH3"/>
    <property type="match status" value="1"/>
</dbReference>
<evidence type="ECO:0000256" key="3">
    <source>
        <dbReference type="ARBA" id="ARBA00022833"/>
    </source>
</evidence>
<dbReference type="SMART" id="SM00055">
    <property type="entry name" value="FCH"/>
    <property type="match status" value="1"/>
</dbReference>
<accession>A0A4Y7T9F7</accession>
<dbReference type="Gene3D" id="1.20.1270.60">
    <property type="entry name" value="Arfaptin homology (AH) domain/BAR domain"/>
    <property type="match status" value="1"/>
</dbReference>
<dbReference type="PROSITE" id="PS00479">
    <property type="entry name" value="ZF_DAG_PE_1"/>
    <property type="match status" value="1"/>
</dbReference>
<evidence type="ECO:0000256" key="5">
    <source>
        <dbReference type="PROSITE-ProRule" id="PRU01077"/>
    </source>
</evidence>
<dbReference type="PROSITE" id="PS51741">
    <property type="entry name" value="F_BAR"/>
    <property type="match status" value="1"/>
</dbReference>
<feature type="domain" description="SH3" evidence="7">
    <location>
        <begin position="512"/>
        <end position="573"/>
    </location>
</feature>
<keyword evidence="2" id="KW-0479">Metal-binding</keyword>
<sequence length="601" mass="66296">MEGTSNSFGSLLPDQFDKIASFFETHLELIGDIRELYTQRAALEREYATKLQALVRKAADKKAKMEQRIAVGPEPSKALDAGTLNSSTLNVAYDEIISSMSSTADDHSSIADSLTSQVVEVLRVVERRSDAVKQKELNFFNKLLADRDRTYTDRLKYDEGCLEVESFRQKQSRANDDKHAERAAKQAEQQRNDMLNSKNVYIISISVANQAKARFYSTDLPKLEDGLHTRLVQRLVKILLHCQQLQQGHLDSLKARVGNVEARLNAVDAPKDEALFATHNSRSFTMPLDWKFEPCQGHYDTDQMSVEPAPKVFIQNKLRRSKEKISELQSVIYSKKTEVSQAARPVTGYRADHTLGSIDDSTDAYLEAEHQLGLYQISEHVLKAEIDTITAAVGNDVGGSNPHQFKSTSFSIPATCSYCKTSIWGLSKQGKTCKACGVSVHNKCELKFPANCGHPDETPLASSSSLGRSNTAASTASRTSSRLSSNPASLSSIPSASSFVKESHSDQSSIAESHPSARVVYDFKASSEFELGVLDGEVVQVIEEDDGSGWVKVLNEHGQSGLVPATYLEEEKAAPVSMPVPARVRTNFLCKKVKFWSCRAG</sequence>
<dbReference type="InterPro" id="IPR020454">
    <property type="entry name" value="DAG/PE-bd"/>
</dbReference>
<dbReference type="SUPFAM" id="SSF103657">
    <property type="entry name" value="BAR/IMD domain-like"/>
    <property type="match status" value="1"/>
</dbReference>
<dbReference type="Proteomes" id="UP000298030">
    <property type="component" value="Unassembled WGS sequence"/>
</dbReference>
<feature type="region of interest" description="Disordered" evidence="6">
    <location>
        <begin position="457"/>
        <end position="493"/>
    </location>
</feature>
<dbReference type="InterPro" id="IPR027267">
    <property type="entry name" value="AH/BAR_dom_sf"/>
</dbReference>
<dbReference type="SMART" id="SM00326">
    <property type="entry name" value="SH3"/>
    <property type="match status" value="1"/>
</dbReference>
<evidence type="ECO:0000259" key="8">
    <source>
        <dbReference type="PROSITE" id="PS50081"/>
    </source>
</evidence>
<dbReference type="GO" id="GO:0046872">
    <property type="term" value="F:metal ion binding"/>
    <property type="evidence" value="ECO:0007669"/>
    <property type="project" value="UniProtKB-KW"/>
</dbReference>
<feature type="domain" description="F-BAR" evidence="9">
    <location>
        <begin position="2"/>
        <end position="272"/>
    </location>
</feature>
<dbReference type="PANTHER" id="PTHR15735">
    <property type="entry name" value="FCH AND DOUBLE SH3 DOMAINS PROTEIN"/>
    <property type="match status" value="1"/>
</dbReference>
<dbReference type="PROSITE" id="PS50081">
    <property type="entry name" value="ZF_DAG_PE_2"/>
    <property type="match status" value="1"/>
</dbReference>
<dbReference type="CDD" id="cd11912">
    <property type="entry name" value="SH3_Bzz1_1"/>
    <property type="match status" value="1"/>
</dbReference>
<comment type="caution">
    <text evidence="10">The sequence shown here is derived from an EMBL/GenBank/DDBJ whole genome shotgun (WGS) entry which is preliminary data.</text>
</comment>
<keyword evidence="11" id="KW-1185">Reference proteome</keyword>
<dbReference type="Gene3D" id="3.30.60.20">
    <property type="match status" value="1"/>
</dbReference>
<protein>
    <recommendedName>
        <fullName evidence="12">FCH-domain-containing protein</fullName>
    </recommendedName>
</protein>
<dbReference type="SUPFAM" id="SSF50044">
    <property type="entry name" value="SH3-domain"/>
    <property type="match status" value="1"/>
</dbReference>
<dbReference type="Pfam" id="PF14604">
    <property type="entry name" value="SH3_9"/>
    <property type="match status" value="1"/>
</dbReference>
<evidence type="ECO:0000259" key="9">
    <source>
        <dbReference type="PROSITE" id="PS51741"/>
    </source>
</evidence>
<evidence type="ECO:0008006" key="12">
    <source>
        <dbReference type="Google" id="ProtNLM"/>
    </source>
</evidence>
<reference evidence="10 11" key="1">
    <citation type="journal article" date="2019" name="Nat. Ecol. Evol.">
        <title>Megaphylogeny resolves global patterns of mushroom evolution.</title>
        <authorList>
            <person name="Varga T."/>
            <person name="Krizsan K."/>
            <person name="Foldi C."/>
            <person name="Dima B."/>
            <person name="Sanchez-Garcia M."/>
            <person name="Sanchez-Ramirez S."/>
            <person name="Szollosi G.J."/>
            <person name="Szarkandi J.G."/>
            <person name="Papp V."/>
            <person name="Albert L."/>
            <person name="Andreopoulos W."/>
            <person name="Angelini C."/>
            <person name="Antonin V."/>
            <person name="Barry K.W."/>
            <person name="Bougher N.L."/>
            <person name="Buchanan P."/>
            <person name="Buyck B."/>
            <person name="Bense V."/>
            <person name="Catcheside P."/>
            <person name="Chovatia M."/>
            <person name="Cooper J."/>
            <person name="Damon W."/>
            <person name="Desjardin D."/>
            <person name="Finy P."/>
            <person name="Geml J."/>
            <person name="Haridas S."/>
            <person name="Hughes K."/>
            <person name="Justo A."/>
            <person name="Karasinski D."/>
            <person name="Kautmanova I."/>
            <person name="Kiss B."/>
            <person name="Kocsube S."/>
            <person name="Kotiranta H."/>
            <person name="LaButti K.M."/>
            <person name="Lechner B.E."/>
            <person name="Liimatainen K."/>
            <person name="Lipzen A."/>
            <person name="Lukacs Z."/>
            <person name="Mihaltcheva S."/>
            <person name="Morgado L.N."/>
            <person name="Niskanen T."/>
            <person name="Noordeloos M.E."/>
            <person name="Ohm R.A."/>
            <person name="Ortiz-Santana B."/>
            <person name="Ovrebo C."/>
            <person name="Racz N."/>
            <person name="Riley R."/>
            <person name="Savchenko A."/>
            <person name="Shiryaev A."/>
            <person name="Soop K."/>
            <person name="Spirin V."/>
            <person name="Szebenyi C."/>
            <person name="Tomsovsky M."/>
            <person name="Tulloss R.E."/>
            <person name="Uehling J."/>
            <person name="Grigoriev I.V."/>
            <person name="Vagvolgyi C."/>
            <person name="Papp T."/>
            <person name="Martin F.M."/>
            <person name="Miettinen O."/>
            <person name="Hibbett D.S."/>
            <person name="Nagy L.G."/>
        </authorList>
    </citation>
    <scope>NUCLEOTIDE SEQUENCE [LARGE SCALE GENOMIC DNA]</scope>
    <source>
        <strain evidence="10 11">FP101781</strain>
    </source>
</reference>
<feature type="compositionally biased region" description="Low complexity" evidence="6">
    <location>
        <begin position="469"/>
        <end position="493"/>
    </location>
</feature>
<dbReference type="SUPFAM" id="SSF57889">
    <property type="entry name" value="Cysteine-rich domain"/>
    <property type="match status" value="1"/>
</dbReference>
<evidence type="ECO:0000259" key="7">
    <source>
        <dbReference type="PROSITE" id="PS50002"/>
    </source>
</evidence>
<dbReference type="PANTHER" id="PTHR15735:SF21">
    <property type="entry name" value="PROTEIN NERVOUS WRECK"/>
    <property type="match status" value="1"/>
</dbReference>
<feature type="region of interest" description="Disordered" evidence="6">
    <location>
        <begin position="170"/>
        <end position="191"/>
    </location>
</feature>
<dbReference type="AlphaFoldDB" id="A0A4Y7T9F7"/>
<evidence type="ECO:0000256" key="4">
    <source>
        <dbReference type="PROSITE-ProRule" id="PRU00192"/>
    </source>
</evidence>
<evidence type="ECO:0000256" key="1">
    <source>
        <dbReference type="ARBA" id="ARBA00022443"/>
    </source>
</evidence>
<evidence type="ECO:0000313" key="11">
    <source>
        <dbReference type="Proteomes" id="UP000298030"/>
    </source>
</evidence>
<dbReference type="InterPro" id="IPR001452">
    <property type="entry name" value="SH3_domain"/>
</dbReference>
<dbReference type="GO" id="GO:0030036">
    <property type="term" value="P:actin cytoskeleton organization"/>
    <property type="evidence" value="ECO:0007669"/>
    <property type="project" value="UniProtKB-ARBA"/>
</dbReference>
<dbReference type="PRINTS" id="PR00008">
    <property type="entry name" value="DAGPEDOMAIN"/>
</dbReference>
<dbReference type="InterPro" id="IPR046349">
    <property type="entry name" value="C1-like_sf"/>
</dbReference>
<dbReference type="Pfam" id="PF00130">
    <property type="entry name" value="C1_1"/>
    <property type="match status" value="1"/>
</dbReference>
<dbReference type="InterPro" id="IPR036028">
    <property type="entry name" value="SH3-like_dom_sf"/>
</dbReference>
<dbReference type="GO" id="GO:0030864">
    <property type="term" value="C:cortical actin cytoskeleton"/>
    <property type="evidence" value="ECO:0007669"/>
    <property type="project" value="UniProtKB-ARBA"/>
</dbReference>
<gene>
    <name evidence="10" type="ORF">FA13DRAFT_1755022</name>
</gene>
<dbReference type="CDD" id="cd20824">
    <property type="entry name" value="C1_SpBZZ1-like"/>
    <property type="match status" value="1"/>
</dbReference>
<keyword evidence="3" id="KW-0862">Zinc</keyword>
<evidence type="ECO:0000313" key="10">
    <source>
        <dbReference type="EMBL" id="TEB30594.1"/>
    </source>
</evidence>
<dbReference type="InterPro" id="IPR035459">
    <property type="entry name" value="Bzz1_SH3_1"/>
</dbReference>
<dbReference type="Pfam" id="PF00611">
    <property type="entry name" value="FCH"/>
    <property type="match status" value="1"/>
</dbReference>
<dbReference type="STRING" id="71717.A0A4Y7T9F7"/>
<dbReference type="GO" id="GO:0030833">
    <property type="term" value="P:regulation of actin filament polymerization"/>
    <property type="evidence" value="ECO:0007669"/>
    <property type="project" value="TreeGrafter"/>
</dbReference>
<feature type="domain" description="Phorbol-ester/DAG-type" evidence="8">
    <location>
        <begin position="402"/>
        <end position="452"/>
    </location>
</feature>
<proteinExistence type="predicted"/>
<keyword evidence="1 4" id="KW-0728">SH3 domain</keyword>
<name>A0A4Y7T9F7_COPMI</name>
<dbReference type="SMART" id="SM00109">
    <property type="entry name" value="C1"/>
    <property type="match status" value="1"/>
</dbReference>
<organism evidence="10 11">
    <name type="scientific">Coprinellus micaceus</name>
    <name type="common">Glistening ink-cap mushroom</name>
    <name type="synonym">Coprinus micaceus</name>
    <dbReference type="NCBI Taxonomy" id="71717"/>
    <lineage>
        <taxon>Eukaryota</taxon>
        <taxon>Fungi</taxon>
        <taxon>Dikarya</taxon>
        <taxon>Basidiomycota</taxon>
        <taxon>Agaricomycotina</taxon>
        <taxon>Agaricomycetes</taxon>
        <taxon>Agaricomycetidae</taxon>
        <taxon>Agaricales</taxon>
        <taxon>Agaricineae</taxon>
        <taxon>Psathyrellaceae</taxon>
        <taxon>Coprinellus</taxon>
    </lineage>
</organism>